<proteinExistence type="predicted"/>
<protein>
    <submittedName>
        <fullName evidence="1">Uncharacterized protein</fullName>
    </submittedName>
</protein>
<dbReference type="KEGG" id="vg:55605530"/>
<evidence type="ECO:0000313" key="1">
    <source>
        <dbReference type="EMBL" id="ATN95010.1"/>
    </source>
</evidence>
<dbReference type="EMBL" id="MF974396">
    <property type="protein sequence ID" value="ATN95010.1"/>
    <property type="molecule type" value="Genomic_DNA"/>
</dbReference>
<accession>A0A343LEA0</accession>
<organism evidence="1 2">
    <name type="scientific">Leptospira phage LE3</name>
    <dbReference type="NCBI Taxonomy" id="2041382"/>
    <lineage>
        <taxon>Viruses</taxon>
        <taxon>Duplodnaviria</taxon>
        <taxon>Heunggongvirae</taxon>
        <taxon>Uroviricota</taxon>
        <taxon>Caudoviricetes</taxon>
        <taxon>Nylescharonvirus</taxon>
        <taxon>Nylescharonvirus LE3</taxon>
    </lineage>
</organism>
<dbReference type="RefSeq" id="YP_009835458.1">
    <property type="nucleotide sequence ID" value="NC_048678.1"/>
</dbReference>
<evidence type="ECO:0000313" key="2">
    <source>
        <dbReference type="Proteomes" id="UP000259602"/>
    </source>
</evidence>
<reference evidence="1 2" key="1">
    <citation type="journal article" date="2018" name="Sci. Rep.">
        <title>Characterization of LE3 and LE4, the only lytic phages known to infect the spirochete Leptospira.</title>
        <authorList>
            <person name="Schiettekatte O."/>
            <person name="Vincent A.T."/>
            <person name="Malosse C."/>
            <person name="Lechat P."/>
            <person name="Chamot-Rooke J."/>
            <person name="Veyrier F.J."/>
            <person name="Picardeau M."/>
            <person name="Bourhy P."/>
        </authorList>
    </citation>
    <scope>NUCLEOTIDE SEQUENCE [LARGE SCALE GENOMIC DNA]</scope>
</reference>
<dbReference type="Proteomes" id="UP000259602">
    <property type="component" value="Segment"/>
</dbReference>
<dbReference type="GeneID" id="55605530"/>
<name>A0A343LEA0_9CAUD</name>
<sequence>MNIISKSYIELERTTSYLGEAQAPIIEAYIDYVECLVTKFGTSSAIVILKDLCMKNDPSGQLLQNIYNVISKLISNMISEIELNRYKNARQR</sequence>
<keyword evidence="2" id="KW-1185">Reference proteome</keyword>